<accession>A0A545U7K3</accession>
<dbReference type="GO" id="GO:0015920">
    <property type="term" value="P:lipopolysaccharide transport"/>
    <property type="evidence" value="ECO:0007669"/>
    <property type="project" value="TreeGrafter"/>
</dbReference>
<reference evidence="7 8" key="1">
    <citation type="submission" date="2019-07" db="EMBL/GenBank/DDBJ databases">
        <title>Draft genome for Aliikangiella sp. M105.</title>
        <authorList>
            <person name="Wang G."/>
        </authorList>
    </citation>
    <scope>NUCLEOTIDE SEQUENCE [LARGE SCALE GENOMIC DNA]</scope>
    <source>
        <strain evidence="7 8">M105</strain>
    </source>
</reference>
<dbReference type="GO" id="GO:1990351">
    <property type="term" value="C:transporter complex"/>
    <property type="evidence" value="ECO:0007669"/>
    <property type="project" value="TreeGrafter"/>
</dbReference>
<evidence type="ECO:0000256" key="6">
    <source>
        <dbReference type="SAM" id="MobiDB-lite"/>
    </source>
</evidence>
<evidence type="ECO:0000313" key="7">
    <source>
        <dbReference type="EMBL" id="TQV85450.1"/>
    </source>
</evidence>
<dbReference type="GO" id="GO:0043165">
    <property type="term" value="P:Gram-negative-bacterium-type cell outer membrane assembly"/>
    <property type="evidence" value="ECO:0007669"/>
    <property type="project" value="InterPro"/>
</dbReference>
<dbReference type="OrthoDB" id="7349153at2"/>
<dbReference type="PROSITE" id="PS51257">
    <property type="entry name" value="PROKAR_LIPOPROTEIN"/>
    <property type="match status" value="1"/>
</dbReference>
<evidence type="ECO:0000256" key="4">
    <source>
        <dbReference type="ARBA" id="ARBA00023237"/>
    </source>
</evidence>
<name>A0A545U7K3_9GAMM</name>
<dbReference type="AlphaFoldDB" id="A0A545U7K3"/>
<evidence type="ECO:0000256" key="3">
    <source>
        <dbReference type="ARBA" id="ARBA00023139"/>
    </source>
</evidence>
<comment type="caution">
    <text evidence="7">The sequence shown here is derived from an EMBL/GenBank/DDBJ whole genome shotgun (WGS) entry which is preliminary data.</text>
</comment>
<dbReference type="EMBL" id="VIKS01000012">
    <property type="protein sequence ID" value="TQV85450.1"/>
    <property type="molecule type" value="Genomic_DNA"/>
</dbReference>
<dbReference type="PANTHER" id="PTHR38098">
    <property type="entry name" value="LPS-ASSEMBLY LIPOPROTEIN LPTE"/>
    <property type="match status" value="1"/>
</dbReference>
<keyword evidence="5" id="KW-0449">Lipoprotein</keyword>
<evidence type="ECO:0008006" key="9">
    <source>
        <dbReference type="Google" id="ProtNLM"/>
    </source>
</evidence>
<evidence type="ECO:0000256" key="1">
    <source>
        <dbReference type="ARBA" id="ARBA00022729"/>
    </source>
</evidence>
<feature type="region of interest" description="Disordered" evidence="6">
    <location>
        <begin position="193"/>
        <end position="221"/>
    </location>
</feature>
<dbReference type="GO" id="GO:0001530">
    <property type="term" value="F:lipopolysaccharide binding"/>
    <property type="evidence" value="ECO:0007669"/>
    <property type="project" value="TreeGrafter"/>
</dbReference>
<dbReference type="PANTHER" id="PTHR38098:SF1">
    <property type="entry name" value="LPS-ASSEMBLY LIPOPROTEIN LPTE"/>
    <property type="match status" value="1"/>
</dbReference>
<dbReference type="Proteomes" id="UP000315439">
    <property type="component" value="Unassembled WGS sequence"/>
</dbReference>
<keyword evidence="2" id="KW-0472">Membrane</keyword>
<sequence>MRINQYLEMNFMEKRFSKILLVALMIVGISGCGFHLRGTDGASLNGTRLSVISQTPYGEFEKRLNQRLSASGAKVVSSSLQSDWQIELIELSYSQQGVSRDETGRANEFVMMAKLDYRLINLSDSKGRELNDKVSEANETDNGLLPIRSITANQSYYQDYRNTVGSETQRRETRQALLTMLSSQLVRQIETLARKNGSNTGSSNTNNLNTSRLNISSPQAN</sequence>
<feature type="compositionally biased region" description="Low complexity" evidence="6">
    <location>
        <begin position="196"/>
        <end position="221"/>
    </location>
</feature>
<keyword evidence="8" id="KW-1185">Reference proteome</keyword>
<dbReference type="Gene3D" id="3.30.160.150">
    <property type="entry name" value="Lipoprotein like domain"/>
    <property type="match status" value="1"/>
</dbReference>
<gene>
    <name evidence="7" type="ORF">FLL46_20000</name>
</gene>
<protein>
    <recommendedName>
        <fullName evidence="9">LPS-assembly lipoprotein LptE</fullName>
    </recommendedName>
</protein>
<proteinExistence type="predicted"/>
<keyword evidence="1" id="KW-0732">Signal</keyword>
<organism evidence="7 8">
    <name type="scientific">Aliikangiella coralliicola</name>
    <dbReference type="NCBI Taxonomy" id="2592383"/>
    <lineage>
        <taxon>Bacteria</taxon>
        <taxon>Pseudomonadati</taxon>
        <taxon>Pseudomonadota</taxon>
        <taxon>Gammaproteobacteria</taxon>
        <taxon>Oceanospirillales</taxon>
        <taxon>Pleioneaceae</taxon>
        <taxon>Aliikangiella</taxon>
    </lineage>
</organism>
<evidence type="ECO:0000313" key="8">
    <source>
        <dbReference type="Proteomes" id="UP000315439"/>
    </source>
</evidence>
<evidence type="ECO:0000256" key="5">
    <source>
        <dbReference type="ARBA" id="ARBA00023288"/>
    </source>
</evidence>
<evidence type="ECO:0000256" key="2">
    <source>
        <dbReference type="ARBA" id="ARBA00023136"/>
    </source>
</evidence>
<keyword evidence="3" id="KW-0564">Palmitate</keyword>
<keyword evidence="4" id="KW-0998">Cell outer membrane</keyword>
<dbReference type="GO" id="GO:0019867">
    <property type="term" value="C:outer membrane"/>
    <property type="evidence" value="ECO:0007669"/>
    <property type="project" value="InterPro"/>
</dbReference>
<dbReference type="InterPro" id="IPR007485">
    <property type="entry name" value="LPS_assembly_LptE"/>
</dbReference>